<dbReference type="EMBL" id="ML994175">
    <property type="protein sequence ID" value="KAF2198052.1"/>
    <property type="molecule type" value="Genomic_DNA"/>
</dbReference>
<feature type="compositionally biased region" description="Acidic residues" evidence="2">
    <location>
        <begin position="287"/>
        <end position="301"/>
    </location>
</feature>
<feature type="region of interest" description="Disordered" evidence="2">
    <location>
        <begin position="284"/>
        <end position="323"/>
    </location>
</feature>
<feature type="region of interest" description="Disordered" evidence="2">
    <location>
        <begin position="103"/>
        <end position="158"/>
    </location>
</feature>
<evidence type="ECO:0000313" key="4">
    <source>
        <dbReference type="EMBL" id="KAF2198052.1"/>
    </source>
</evidence>
<dbReference type="PANTHER" id="PTHR28063:SF1">
    <property type="entry name" value="RNA POLYMERASE II NUCLEAR LOCALIZATION PROTEIN IWR1"/>
    <property type="match status" value="1"/>
</dbReference>
<dbReference type="GO" id="GO:0006606">
    <property type="term" value="P:protein import into nucleus"/>
    <property type="evidence" value="ECO:0007669"/>
    <property type="project" value="InterPro"/>
</dbReference>
<dbReference type="Pfam" id="PF08574">
    <property type="entry name" value="Iwr1"/>
    <property type="match status" value="1"/>
</dbReference>
<feature type="region of interest" description="Disordered" evidence="2">
    <location>
        <begin position="210"/>
        <end position="230"/>
    </location>
</feature>
<sequence length="383" mass="42927">MSNNIPAGRKLTIKRKRDEAPVDALMVEQSSQRRKLTTETTFFRRVISINASSSPIISAPSDASAPRRFHITPGKGRLILVERKEDGALGTPTVVPNESVVAQPEHQDAPASVPEPQSAPKPRKLPGMFEANKQARARGETLAPSRVVPTSEEPSEEAVREAEKFAEEVERKETVAFTPTIVKMHGKYKPKAPALRFKDRHPNLAKAQAAEETAMKAAREAANKAPKDEDAMDVDEDIYVYDTYVQDDVMTSVDGVIPQIHGSVGVVVFTNEEDEERFEEYMNGVGDSEEEYYTDDEDSNAEDWHGADYPEDEMDPDDEFDANPYKYAHGSDEEEYDAVNDVWSDEDEAVEALKYPWKKMSQKRTNVDSDADEDYEEDEDMDG</sequence>
<feature type="compositionally biased region" description="Acidic residues" evidence="2">
    <location>
        <begin position="369"/>
        <end position="383"/>
    </location>
</feature>
<keyword evidence="5" id="KW-1185">Reference proteome</keyword>
<accession>A0A9P4MPL0</accession>
<feature type="compositionally biased region" description="Acidic residues" evidence="2">
    <location>
        <begin position="309"/>
        <end position="321"/>
    </location>
</feature>
<dbReference type="OrthoDB" id="6255506at2759"/>
<dbReference type="AlphaFoldDB" id="A0A9P4MPL0"/>
<protein>
    <recommendedName>
        <fullName evidence="3">Transcription factor Iwr1 domain-containing protein</fullName>
    </recommendedName>
</protein>
<evidence type="ECO:0000313" key="5">
    <source>
        <dbReference type="Proteomes" id="UP000799536"/>
    </source>
</evidence>
<dbReference type="GO" id="GO:0005737">
    <property type="term" value="C:cytoplasm"/>
    <property type="evidence" value="ECO:0007669"/>
    <property type="project" value="TreeGrafter"/>
</dbReference>
<dbReference type="Proteomes" id="UP000799536">
    <property type="component" value="Unassembled WGS sequence"/>
</dbReference>
<evidence type="ECO:0000256" key="2">
    <source>
        <dbReference type="SAM" id="MobiDB-lite"/>
    </source>
</evidence>
<name>A0A9P4MPL0_9PLEO</name>
<feature type="compositionally biased region" description="Basic and acidic residues" evidence="2">
    <location>
        <begin position="213"/>
        <end position="229"/>
    </location>
</feature>
<feature type="domain" description="Transcription factor Iwr1" evidence="3">
    <location>
        <begin position="239"/>
        <end position="313"/>
    </location>
</feature>
<organism evidence="4 5">
    <name type="scientific">Delitschia confertaspora ATCC 74209</name>
    <dbReference type="NCBI Taxonomy" id="1513339"/>
    <lineage>
        <taxon>Eukaryota</taxon>
        <taxon>Fungi</taxon>
        <taxon>Dikarya</taxon>
        <taxon>Ascomycota</taxon>
        <taxon>Pezizomycotina</taxon>
        <taxon>Dothideomycetes</taxon>
        <taxon>Pleosporomycetidae</taxon>
        <taxon>Pleosporales</taxon>
        <taxon>Delitschiaceae</taxon>
        <taxon>Delitschia</taxon>
    </lineage>
</organism>
<dbReference type="InterPro" id="IPR040150">
    <property type="entry name" value="Iwr1"/>
</dbReference>
<comment type="similarity">
    <text evidence="1">Belongs to the IWR1/SLC7A6OS family.</text>
</comment>
<proteinExistence type="inferred from homology"/>
<dbReference type="InterPro" id="IPR013883">
    <property type="entry name" value="TF_Iwr1_dom"/>
</dbReference>
<gene>
    <name evidence="4" type="ORF">GQ43DRAFT_434617</name>
</gene>
<dbReference type="PANTHER" id="PTHR28063">
    <property type="entry name" value="RNA POLYMERASE II NUCLEAR LOCALIZATION PROTEIN IWR1"/>
    <property type="match status" value="1"/>
</dbReference>
<comment type="caution">
    <text evidence="4">The sequence shown here is derived from an EMBL/GenBank/DDBJ whole genome shotgun (WGS) entry which is preliminary data.</text>
</comment>
<feature type="region of interest" description="Disordered" evidence="2">
    <location>
        <begin position="360"/>
        <end position="383"/>
    </location>
</feature>
<evidence type="ECO:0000256" key="1">
    <source>
        <dbReference type="ARBA" id="ARBA00010218"/>
    </source>
</evidence>
<evidence type="ECO:0000259" key="3">
    <source>
        <dbReference type="Pfam" id="PF08574"/>
    </source>
</evidence>
<reference evidence="4" key="1">
    <citation type="journal article" date="2020" name="Stud. Mycol.">
        <title>101 Dothideomycetes genomes: a test case for predicting lifestyles and emergence of pathogens.</title>
        <authorList>
            <person name="Haridas S."/>
            <person name="Albert R."/>
            <person name="Binder M."/>
            <person name="Bloem J."/>
            <person name="Labutti K."/>
            <person name="Salamov A."/>
            <person name="Andreopoulos B."/>
            <person name="Baker S."/>
            <person name="Barry K."/>
            <person name="Bills G."/>
            <person name="Bluhm B."/>
            <person name="Cannon C."/>
            <person name="Castanera R."/>
            <person name="Culley D."/>
            <person name="Daum C."/>
            <person name="Ezra D."/>
            <person name="Gonzalez J."/>
            <person name="Henrissat B."/>
            <person name="Kuo A."/>
            <person name="Liang C."/>
            <person name="Lipzen A."/>
            <person name="Lutzoni F."/>
            <person name="Magnuson J."/>
            <person name="Mondo S."/>
            <person name="Nolan M."/>
            <person name="Ohm R."/>
            <person name="Pangilinan J."/>
            <person name="Park H.-J."/>
            <person name="Ramirez L."/>
            <person name="Alfaro M."/>
            <person name="Sun H."/>
            <person name="Tritt A."/>
            <person name="Yoshinaga Y."/>
            <person name="Zwiers L.-H."/>
            <person name="Turgeon B."/>
            <person name="Goodwin S."/>
            <person name="Spatafora J."/>
            <person name="Crous P."/>
            <person name="Grigoriev I."/>
        </authorList>
    </citation>
    <scope>NUCLEOTIDE SEQUENCE</scope>
    <source>
        <strain evidence="4">ATCC 74209</strain>
    </source>
</reference>